<evidence type="ECO:0000313" key="1">
    <source>
        <dbReference type="EMBL" id="KAI0513385.1"/>
    </source>
</evidence>
<organism evidence="1 2">
    <name type="scientific">Dendrobium nobile</name>
    <name type="common">Orchid</name>
    <dbReference type="NCBI Taxonomy" id="94219"/>
    <lineage>
        <taxon>Eukaryota</taxon>
        <taxon>Viridiplantae</taxon>
        <taxon>Streptophyta</taxon>
        <taxon>Embryophyta</taxon>
        <taxon>Tracheophyta</taxon>
        <taxon>Spermatophyta</taxon>
        <taxon>Magnoliopsida</taxon>
        <taxon>Liliopsida</taxon>
        <taxon>Asparagales</taxon>
        <taxon>Orchidaceae</taxon>
        <taxon>Epidendroideae</taxon>
        <taxon>Malaxideae</taxon>
        <taxon>Dendrobiinae</taxon>
        <taxon>Dendrobium</taxon>
    </lineage>
</organism>
<gene>
    <name evidence="1" type="ORF">KFK09_009402</name>
</gene>
<dbReference type="Proteomes" id="UP000829196">
    <property type="component" value="Unassembled WGS sequence"/>
</dbReference>
<evidence type="ECO:0000313" key="2">
    <source>
        <dbReference type="Proteomes" id="UP000829196"/>
    </source>
</evidence>
<dbReference type="EMBL" id="JAGYWB010000008">
    <property type="protein sequence ID" value="KAI0513385.1"/>
    <property type="molecule type" value="Genomic_DNA"/>
</dbReference>
<name>A0A8T3BJS1_DENNO</name>
<keyword evidence="2" id="KW-1185">Reference proteome</keyword>
<comment type="caution">
    <text evidence="1">The sequence shown here is derived from an EMBL/GenBank/DDBJ whole genome shotgun (WGS) entry which is preliminary data.</text>
</comment>
<reference evidence="1" key="1">
    <citation type="journal article" date="2022" name="Front. Genet.">
        <title>Chromosome-Scale Assembly of the Dendrobium nobile Genome Provides Insights Into the Molecular Mechanism of the Biosynthesis of the Medicinal Active Ingredient of Dendrobium.</title>
        <authorList>
            <person name="Xu Q."/>
            <person name="Niu S.-C."/>
            <person name="Li K.-L."/>
            <person name="Zheng P.-J."/>
            <person name="Zhang X.-J."/>
            <person name="Jia Y."/>
            <person name="Liu Y."/>
            <person name="Niu Y.-X."/>
            <person name="Yu L.-H."/>
            <person name="Chen D.-F."/>
            <person name="Zhang G.-Q."/>
        </authorList>
    </citation>
    <scope>NUCLEOTIDE SEQUENCE</scope>
    <source>
        <tissue evidence="1">Leaf</tissue>
    </source>
</reference>
<protein>
    <submittedName>
        <fullName evidence="1">Uncharacterized protein</fullName>
    </submittedName>
</protein>
<dbReference type="AlphaFoldDB" id="A0A8T3BJS1"/>
<accession>A0A8T3BJS1</accession>
<sequence length="156" mass="18395">MDGSKQIIKIHKTPESIKAEQYDDIPHSSVNSELSNQSLKYYRALQIAQYGRDFLKHIFYMQSAYQDKDMIIFLHSKLIKGPLFKFHYYFKDIKLIEYVKTFSSHLIINKGDYQTYYQNLTPERNMPLSDSEANDRFWIDGMDDEGLANIENTMDG</sequence>
<proteinExistence type="predicted"/>